<sequence>MPLSTGSIDSGFFGGFSSSLKEKSHGLDEKTSLPLSSPLSMTDEDDILLETTSSGTSEFSEAAAVSISHVFSSSSIGATPFFVPGSSATIPRKTRTRVRRSYRKLKQRRFAEVPPFPSSISPTTSSSSPSSSPPSSSSSSCCVSVAGSSRSSSLPTQSIDDLAIRLYFYFKSLLIAVNRQKTICESIAYIVKDYDARWGNCGVRKKPCDPKGCLAPVYSSIRNNGPEERLVTPAKFPMCWAVPQPAIFYQLMAADALEYIKFLERVSPQVKTQHQPPGMPILNDREASITMEEMQKLHLQHQHQQQQQQQHFQMHRGATAVYQPYAFTPAMFPALPERQMKGPVLPTMMKIGGGEAAANGEKLIPHRDSSTTSRSSSRVDHEATKEDADKLDDCSMVEPPSCVDLDKTPCGTDETKVQKASTALAKCDPQQSCMEVKFSKTEVGNDKMSGSRNSMQLWSTPSVK</sequence>
<proteinExistence type="predicted"/>
<feature type="compositionally biased region" description="Polar residues" evidence="1">
    <location>
        <begin position="448"/>
        <end position="464"/>
    </location>
</feature>
<feature type="region of interest" description="Disordered" evidence="1">
    <location>
        <begin position="114"/>
        <end position="137"/>
    </location>
</feature>
<evidence type="ECO:0000256" key="1">
    <source>
        <dbReference type="SAM" id="MobiDB-lite"/>
    </source>
</evidence>
<evidence type="ECO:0000313" key="2">
    <source>
        <dbReference type="EnsemblMetazoa" id="CJA27223.1"/>
    </source>
</evidence>
<protein>
    <submittedName>
        <fullName evidence="2">Uncharacterized protein</fullName>
    </submittedName>
</protein>
<feature type="region of interest" description="Disordered" evidence="1">
    <location>
        <begin position="442"/>
        <end position="464"/>
    </location>
</feature>
<dbReference type="Proteomes" id="UP000005237">
    <property type="component" value="Unassembled WGS sequence"/>
</dbReference>
<keyword evidence="3" id="KW-1185">Reference proteome</keyword>
<organism evidence="2 3">
    <name type="scientific">Caenorhabditis japonica</name>
    <dbReference type="NCBI Taxonomy" id="281687"/>
    <lineage>
        <taxon>Eukaryota</taxon>
        <taxon>Metazoa</taxon>
        <taxon>Ecdysozoa</taxon>
        <taxon>Nematoda</taxon>
        <taxon>Chromadorea</taxon>
        <taxon>Rhabditida</taxon>
        <taxon>Rhabditina</taxon>
        <taxon>Rhabditomorpha</taxon>
        <taxon>Rhabditoidea</taxon>
        <taxon>Rhabditidae</taxon>
        <taxon>Peloderinae</taxon>
        <taxon>Caenorhabditis</taxon>
    </lineage>
</organism>
<feature type="compositionally biased region" description="Basic and acidic residues" evidence="1">
    <location>
        <begin position="377"/>
        <end position="389"/>
    </location>
</feature>
<dbReference type="EnsemblMetazoa" id="CJA27223.1">
    <property type="protein sequence ID" value="CJA27223.1"/>
    <property type="gene ID" value="WBGene00182795"/>
</dbReference>
<feature type="region of interest" description="Disordered" evidence="1">
    <location>
        <begin position="20"/>
        <end position="53"/>
    </location>
</feature>
<feature type="region of interest" description="Disordered" evidence="1">
    <location>
        <begin position="357"/>
        <end position="389"/>
    </location>
</feature>
<reference evidence="3" key="1">
    <citation type="submission" date="2010-08" db="EMBL/GenBank/DDBJ databases">
        <authorList>
            <consortium name="Caenorhabditis japonica Sequencing Consortium"/>
            <person name="Wilson R.K."/>
        </authorList>
    </citation>
    <scope>NUCLEOTIDE SEQUENCE [LARGE SCALE GENOMIC DNA]</scope>
    <source>
        <strain evidence="3">DF5081</strain>
    </source>
</reference>
<accession>A0A8R1IEU7</accession>
<reference evidence="2" key="2">
    <citation type="submission" date="2022-06" db="UniProtKB">
        <authorList>
            <consortium name="EnsemblMetazoa"/>
        </authorList>
    </citation>
    <scope>IDENTIFICATION</scope>
    <source>
        <strain evidence="2">DF5081</strain>
    </source>
</reference>
<name>A0A8R1IEU7_CAEJA</name>
<feature type="compositionally biased region" description="Basic and acidic residues" evidence="1">
    <location>
        <begin position="20"/>
        <end position="31"/>
    </location>
</feature>
<evidence type="ECO:0000313" key="3">
    <source>
        <dbReference type="Proteomes" id="UP000005237"/>
    </source>
</evidence>
<feature type="compositionally biased region" description="Low complexity" evidence="1">
    <location>
        <begin position="118"/>
        <end position="137"/>
    </location>
</feature>
<dbReference type="AlphaFoldDB" id="A0A8R1IEU7"/>